<dbReference type="GO" id="GO:0050124">
    <property type="term" value="F:N-acylneuraminate-9-phosphatase activity"/>
    <property type="evidence" value="ECO:0007669"/>
    <property type="project" value="TreeGrafter"/>
</dbReference>
<comment type="cofactor">
    <cofactor evidence="1">
        <name>Mg(2+)</name>
        <dbReference type="ChEBI" id="CHEBI:18420"/>
    </cofactor>
</comment>
<evidence type="ECO:0000313" key="5">
    <source>
        <dbReference type="Proteomes" id="UP001148018"/>
    </source>
</evidence>
<dbReference type="PANTHER" id="PTHR46470">
    <property type="entry name" value="N-ACYLNEURAMINATE-9-PHOSPHATASE"/>
    <property type="match status" value="1"/>
</dbReference>
<dbReference type="AlphaFoldDB" id="A0A9Q0ENJ2"/>
<gene>
    <name evidence="4" type="ORF">NHX12_022591</name>
</gene>
<dbReference type="Proteomes" id="UP001148018">
    <property type="component" value="Unassembled WGS sequence"/>
</dbReference>
<dbReference type="InterPro" id="IPR051400">
    <property type="entry name" value="HAD-like_hydrolase"/>
</dbReference>
<evidence type="ECO:0000313" key="4">
    <source>
        <dbReference type="EMBL" id="KAJ3610499.1"/>
    </source>
</evidence>
<evidence type="ECO:0000256" key="3">
    <source>
        <dbReference type="ARBA" id="ARBA00022842"/>
    </source>
</evidence>
<dbReference type="EMBL" id="JANIIK010000038">
    <property type="protein sequence ID" value="KAJ3610499.1"/>
    <property type="molecule type" value="Genomic_DNA"/>
</dbReference>
<dbReference type="InterPro" id="IPR036412">
    <property type="entry name" value="HAD-like_sf"/>
</dbReference>
<dbReference type="SFLD" id="SFLDG01129">
    <property type="entry name" value="C1.5:_HAD__Beta-PGM__Phosphata"/>
    <property type="match status" value="1"/>
</dbReference>
<dbReference type="NCBIfam" id="TIGR01549">
    <property type="entry name" value="HAD-SF-IA-v1"/>
    <property type="match status" value="1"/>
</dbReference>
<dbReference type="Pfam" id="PF00702">
    <property type="entry name" value="Hydrolase"/>
    <property type="match status" value="1"/>
</dbReference>
<dbReference type="GO" id="GO:0046380">
    <property type="term" value="P:N-acetylneuraminate biosynthetic process"/>
    <property type="evidence" value="ECO:0007669"/>
    <property type="project" value="TreeGrafter"/>
</dbReference>
<evidence type="ECO:0000256" key="1">
    <source>
        <dbReference type="ARBA" id="ARBA00001946"/>
    </source>
</evidence>
<dbReference type="OrthoDB" id="1694274at2759"/>
<keyword evidence="5" id="KW-1185">Reference proteome</keyword>
<sequence>MDQKPIDAILFDLDNTLIRTAYAGRVAIEKTSDLLRKTPGLDDVIIGHINEKFKQKLQRETFDPASSHGTIDEVRVDHWEQSIREAAGSCTRSLASQCYNLWKSSRLELLSLSPEIRALLQDLRTTYKLLLLTNGESQTQREKIAATMCEGFFDAVVVGGDYPEQKPALSIFSHCFAVLGTEAKRCVIVGDSLDTDIQGGFDAGLRATVWIKNAGATQDMCAAKPDYTISTVLDLPGILEQIHTTDLM</sequence>
<dbReference type="InterPro" id="IPR006439">
    <property type="entry name" value="HAD-SF_hydro_IA"/>
</dbReference>
<protein>
    <recommendedName>
        <fullName evidence="6">N-acylneuraminate-9-phosphatase</fullName>
    </recommendedName>
</protein>
<dbReference type="PANTHER" id="PTHR46470:SF3">
    <property type="entry name" value="N-ACYLNEURAMINATE-9-PHOSPHATASE"/>
    <property type="match status" value="1"/>
</dbReference>
<evidence type="ECO:0008006" key="6">
    <source>
        <dbReference type="Google" id="ProtNLM"/>
    </source>
</evidence>
<dbReference type="SFLD" id="SFLDS00003">
    <property type="entry name" value="Haloacid_Dehalogenase"/>
    <property type="match status" value="1"/>
</dbReference>
<evidence type="ECO:0000256" key="2">
    <source>
        <dbReference type="ARBA" id="ARBA00022801"/>
    </source>
</evidence>
<keyword evidence="3" id="KW-0460">Magnesium</keyword>
<dbReference type="Gene3D" id="3.40.50.1000">
    <property type="entry name" value="HAD superfamily/HAD-like"/>
    <property type="match status" value="1"/>
</dbReference>
<name>A0A9Q0ENJ2_9TELE</name>
<reference evidence="4" key="1">
    <citation type="submission" date="2022-07" db="EMBL/GenBank/DDBJ databases">
        <title>Chromosome-level genome of Muraenolepis orangiensis.</title>
        <authorList>
            <person name="Kim J."/>
        </authorList>
    </citation>
    <scope>NUCLEOTIDE SEQUENCE</scope>
    <source>
        <strain evidence="4">KU_S4_2022</strain>
        <tissue evidence="4">Muscle</tissue>
    </source>
</reference>
<dbReference type="Gene3D" id="1.20.120.710">
    <property type="entry name" value="Haloacid dehalogenase hydrolase-like domain"/>
    <property type="match status" value="1"/>
</dbReference>
<organism evidence="4 5">
    <name type="scientific">Muraenolepis orangiensis</name>
    <name type="common">Patagonian moray cod</name>
    <dbReference type="NCBI Taxonomy" id="630683"/>
    <lineage>
        <taxon>Eukaryota</taxon>
        <taxon>Metazoa</taxon>
        <taxon>Chordata</taxon>
        <taxon>Craniata</taxon>
        <taxon>Vertebrata</taxon>
        <taxon>Euteleostomi</taxon>
        <taxon>Actinopterygii</taxon>
        <taxon>Neopterygii</taxon>
        <taxon>Teleostei</taxon>
        <taxon>Neoteleostei</taxon>
        <taxon>Acanthomorphata</taxon>
        <taxon>Zeiogadaria</taxon>
        <taxon>Gadariae</taxon>
        <taxon>Gadiformes</taxon>
        <taxon>Muraenolepidoidei</taxon>
        <taxon>Muraenolepididae</taxon>
        <taxon>Muraenolepis</taxon>
    </lineage>
</organism>
<keyword evidence="2" id="KW-0378">Hydrolase</keyword>
<dbReference type="SUPFAM" id="SSF56784">
    <property type="entry name" value="HAD-like"/>
    <property type="match status" value="1"/>
</dbReference>
<proteinExistence type="predicted"/>
<comment type="caution">
    <text evidence="4">The sequence shown here is derived from an EMBL/GenBank/DDBJ whole genome shotgun (WGS) entry which is preliminary data.</text>
</comment>
<accession>A0A9Q0ENJ2</accession>
<dbReference type="InterPro" id="IPR023214">
    <property type="entry name" value="HAD_sf"/>
</dbReference>